<evidence type="ECO:0000256" key="3">
    <source>
        <dbReference type="ARBA" id="ARBA00022448"/>
    </source>
</evidence>
<evidence type="ECO:0000256" key="8">
    <source>
        <dbReference type="ARBA" id="ARBA00022917"/>
    </source>
</evidence>
<evidence type="ECO:0000256" key="13">
    <source>
        <dbReference type="SAM" id="Phobius"/>
    </source>
</evidence>
<evidence type="ECO:0000256" key="6">
    <source>
        <dbReference type="ARBA" id="ARBA00022845"/>
    </source>
</evidence>
<dbReference type="Gene3D" id="1.20.1740.10">
    <property type="entry name" value="Amino acid/polyamine transporter I"/>
    <property type="match status" value="1"/>
</dbReference>
<dbReference type="GO" id="GO:0006865">
    <property type="term" value="P:amino acid transport"/>
    <property type="evidence" value="ECO:0007669"/>
    <property type="project" value="InterPro"/>
</dbReference>
<feature type="transmembrane region" description="Helical" evidence="13">
    <location>
        <begin position="470"/>
        <end position="494"/>
    </location>
</feature>
<feature type="region of interest" description="Disordered" evidence="12">
    <location>
        <begin position="1"/>
        <end position="30"/>
    </location>
</feature>
<evidence type="ECO:0000256" key="12">
    <source>
        <dbReference type="SAM" id="MobiDB-lite"/>
    </source>
</evidence>
<dbReference type="Gene3D" id="3.30.760.10">
    <property type="entry name" value="RNA Cap, Translation Initiation Factor Eif4e"/>
    <property type="match status" value="1"/>
</dbReference>
<evidence type="ECO:0000256" key="7">
    <source>
        <dbReference type="ARBA" id="ARBA00022884"/>
    </source>
</evidence>
<keyword evidence="5 13" id="KW-0812">Transmembrane</keyword>
<keyword evidence="4" id="KW-0396">Initiation factor</keyword>
<keyword evidence="3" id="KW-0813">Transport</keyword>
<dbReference type="GO" id="GO:0006417">
    <property type="term" value="P:regulation of translation"/>
    <property type="evidence" value="ECO:0007669"/>
    <property type="project" value="UniProtKB-KW"/>
</dbReference>
<dbReference type="InterPro" id="IPR023398">
    <property type="entry name" value="TIF_eIF4e-like"/>
</dbReference>
<dbReference type="PROSITE" id="PS00218">
    <property type="entry name" value="AMINO_ACID_PERMEASE_1"/>
    <property type="match status" value="1"/>
</dbReference>
<dbReference type="Pfam" id="PF13520">
    <property type="entry name" value="AA_permease_2"/>
    <property type="match status" value="1"/>
</dbReference>
<feature type="transmembrane region" description="Helical" evidence="13">
    <location>
        <begin position="628"/>
        <end position="648"/>
    </location>
</feature>
<feature type="transmembrane region" description="Helical" evidence="13">
    <location>
        <begin position="422"/>
        <end position="449"/>
    </location>
</feature>
<dbReference type="SUPFAM" id="SSF55418">
    <property type="entry name" value="eIF4e-like"/>
    <property type="match status" value="1"/>
</dbReference>
<dbReference type="AlphaFoldDB" id="A0A5N6KSL4"/>
<keyword evidence="8" id="KW-0648">Protein biosynthesis</keyword>
<dbReference type="GO" id="GO:0003743">
    <property type="term" value="F:translation initiation factor activity"/>
    <property type="evidence" value="ECO:0007669"/>
    <property type="project" value="UniProtKB-KW"/>
</dbReference>
<evidence type="ECO:0000256" key="11">
    <source>
        <dbReference type="ARBA" id="ARBA00030245"/>
    </source>
</evidence>
<evidence type="ECO:0000256" key="1">
    <source>
        <dbReference type="ARBA" id="ARBA00004141"/>
    </source>
</evidence>
<dbReference type="InterPro" id="IPR001040">
    <property type="entry name" value="TIF_eIF_4E"/>
</dbReference>
<feature type="transmembrane region" description="Helical" evidence="13">
    <location>
        <begin position="546"/>
        <end position="568"/>
    </location>
</feature>
<feature type="transmembrane region" description="Helical" evidence="13">
    <location>
        <begin position="728"/>
        <end position="752"/>
    </location>
</feature>
<feature type="transmembrane region" description="Helical" evidence="13">
    <location>
        <begin position="588"/>
        <end position="607"/>
    </location>
</feature>
<dbReference type="Pfam" id="PF01652">
    <property type="entry name" value="IF4E"/>
    <property type="match status" value="1"/>
</dbReference>
<comment type="subcellular location">
    <subcellularLocation>
        <location evidence="1">Membrane</location>
        <topology evidence="1">Multi-pass membrane protein</topology>
    </subcellularLocation>
</comment>
<feature type="transmembrane region" description="Helical" evidence="13">
    <location>
        <begin position="758"/>
        <end position="780"/>
    </location>
</feature>
<dbReference type="GO" id="GO:0022857">
    <property type="term" value="F:transmembrane transporter activity"/>
    <property type="evidence" value="ECO:0007669"/>
    <property type="project" value="InterPro"/>
</dbReference>
<keyword evidence="10 13" id="KW-0472">Membrane</keyword>
<evidence type="ECO:0000313" key="15">
    <source>
        <dbReference type="Proteomes" id="UP000327013"/>
    </source>
</evidence>
<name>A0A5N6KSL4_9ROSI</name>
<keyword evidence="15" id="KW-1185">Reference proteome</keyword>
<feature type="transmembrane region" description="Helical" evidence="13">
    <location>
        <begin position="678"/>
        <end position="699"/>
    </location>
</feature>
<dbReference type="Proteomes" id="UP000327013">
    <property type="component" value="Unassembled WGS sequence"/>
</dbReference>
<dbReference type="InterPro" id="IPR002293">
    <property type="entry name" value="AA/rel_permease1"/>
</dbReference>
<evidence type="ECO:0000313" key="14">
    <source>
        <dbReference type="EMBL" id="KAB8342968.1"/>
    </source>
</evidence>
<reference evidence="14 15" key="1">
    <citation type="submission" date="2019-06" db="EMBL/GenBank/DDBJ databases">
        <title>A chromosomal-level reference genome of Carpinus fangiana (Coryloideae, Betulaceae).</title>
        <authorList>
            <person name="Yang X."/>
            <person name="Wang Z."/>
            <person name="Zhang L."/>
            <person name="Hao G."/>
            <person name="Liu J."/>
            <person name="Yang Y."/>
        </authorList>
    </citation>
    <scope>NUCLEOTIDE SEQUENCE [LARGE SCALE GENOMIC DNA]</scope>
    <source>
        <strain evidence="14">Cfa_2016G</strain>
        <tissue evidence="14">Leaf</tissue>
    </source>
</reference>
<evidence type="ECO:0000256" key="9">
    <source>
        <dbReference type="ARBA" id="ARBA00022989"/>
    </source>
</evidence>
<evidence type="ECO:0000256" key="2">
    <source>
        <dbReference type="ARBA" id="ARBA00009860"/>
    </source>
</evidence>
<dbReference type="OrthoDB" id="1936561at2759"/>
<dbReference type="GO" id="GO:0003723">
    <property type="term" value="F:RNA binding"/>
    <property type="evidence" value="ECO:0007669"/>
    <property type="project" value="UniProtKB-KW"/>
</dbReference>
<dbReference type="PANTHER" id="PTHR45649">
    <property type="entry name" value="AMINO-ACID PERMEASE BAT1"/>
    <property type="match status" value="1"/>
</dbReference>
<proteinExistence type="inferred from homology"/>
<evidence type="ECO:0000256" key="5">
    <source>
        <dbReference type="ARBA" id="ARBA00022692"/>
    </source>
</evidence>
<dbReference type="InterPro" id="IPR004840">
    <property type="entry name" value="Amino_acid_permease_CS"/>
</dbReference>
<comment type="similarity">
    <text evidence="2">Belongs to the eukaryotic initiation factor 4E family.</text>
</comment>
<evidence type="ECO:0000256" key="10">
    <source>
        <dbReference type="ARBA" id="ARBA00023136"/>
    </source>
</evidence>
<sequence>MASPVPRLQTGSLPVLDEDPVGTSSPARGRETRNLLLNRLRAPPLVHAWDFWHEKPAAPAAPALVSPMSLAQVPRTDYTTQLTHLHSVSDVRTFWSIFNNISFESLPLRHSIHLFHAHVKPLWEDPRNARGGCWTFRVPKAHLGDVFQAICLLAIGEQLQEAVFEKERMKFKDDICGISIRKRLNGGLIQVWNRDAEHTDGIKKIKECIEASLSAGISFADGAVFYKAHSAHEAFNLSSASASVSAMTTRSATSAVTNTPAVHEARANLTDIANKHAVAAASVEAMEREVEKVKRILEEVQLGDHEMESKLAAAVEDTQHESPYAHVGWHGLCPVHADTWTKLLEGGRAEPLPHGPHRVLPPPIMEKRLTSDDERLAELGHAQSFERHFSRWSMLGLAFAILNSWTALAASLSLALPSGGPVAVLWGLVTAGICNLSLAVSLAEFLSAWPTAGGQYHWVAMVAPPRWRRGLAWVTGWVNLAGWIALVATNGLLGSQLIVGIISLEVHDYTPQRWHQFLIYIGFTLIAFCLNAFANHLLPYVNKMAFIWSILGFFVISVTVLACAAPDYATPKYVFETFFNNTNWPDGVAWLLGLLQGGLGLTGFDAVAHMACSPTSDSSNFKGPRIMVYCVCIGIFTGFLFLVTLLFVSGGATNADEVIRSTAGPLLQIFYQATSSKIGAICLLMFPLVCLLFAAGAVMTTSSRMTFAFARDGALPASRFLWRVNSSLGVPLNALCLNAVVVFVFGCIFLGSSVAFNAITAASVVALGVSYGIPIAIFVFQGRKGLPDRSFTLPSWLGWTANIIGLVYTGKCHRSELRVARPKISQANTRPLQVITTVLFLFPPAIPVSGSSMNYCVVAFAIILLISVVQWLLDGRKNFKGPQPSFVSS</sequence>
<feature type="transmembrane region" description="Helical" evidence="13">
    <location>
        <begin position="514"/>
        <end position="534"/>
    </location>
</feature>
<evidence type="ECO:0000256" key="4">
    <source>
        <dbReference type="ARBA" id="ARBA00022540"/>
    </source>
</evidence>
<protein>
    <recommendedName>
        <fullName evidence="11">mRNA cap-binding protein</fullName>
    </recommendedName>
</protein>
<accession>A0A5N6KSL4</accession>
<keyword evidence="9 13" id="KW-1133">Transmembrane helix</keyword>
<organism evidence="14 15">
    <name type="scientific">Carpinus fangiana</name>
    <dbReference type="NCBI Taxonomy" id="176857"/>
    <lineage>
        <taxon>Eukaryota</taxon>
        <taxon>Viridiplantae</taxon>
        <taxon>Streptophyta</taxon>
        <taxon>Embryophyta</taxon>
        <taxon>Tracheophyta</taxon>
        <taxon>Spermatophyta</taxon>
        <taxon>Magnoliopsida</taxon>
        <taxon>eudicotyledons</taxon>
        <taxon>Gunneridae</taxon>
        <taxon>Pentapetalae</taxon>
        <taxon>rosids</taxon>
        <taxon>fabids</taxon>
        <taxon>Fagales</taxon>
        <taxon>Betulaceae</taxon>
        <taxon>Carpinus</taxon>
    </lineage>
</organism>
<dbReference type="GO" id="GO:0016020">
    <property type="term" value="C:membrane"/>
    <property type="evidence" value="ECO:0007669"/>
    <property type="project" value="UniProtKB-SubCell"/>
</dbReference>
<keyword evidence="6" id="KW-0810">Translation regulation</keyword>
<feature type="transmembrane region" description="Helical" evidence="13">
    <location>
        <begin position="852"/>
        <end position="873"/>
    </location>
</feature>
<comment type="caution">
    <text evidence="14">The sequence shown here is derived from an EMBL/GenBank/DDBJ whole genome shotgun (WGS) entry which is preliminary data.</text>
</comment>
<gene>
    <name evidence="14" type="ORF">FH972_022563</name>
</gene>
<feature type="transmembrane region" description="Helical" evidence="13">
    <location>
        <begin position="394"/>
        <end position="416"/>
    </location>
</feature>
<dbReference type="PANTHER" id="PTHR45649:SF14">
    <property type="entry name" value="GABA PERMEASE"/>
    <property type="match status" value="1"/>
</dbReference>
<dbReference type="GO" id="GO:0009615">
    <property type="term" value="P:response to virus"/>
    <property type="evidence" value="ECO:0007669"/>
    <property type="project" value="UniProtKB-ARBA"/>
</dbReference>
<dbReference type="EMBL" id="VIBQ01000012">
    <property type="protein sequence ID" value="KAB8342968.1"/>
    <property type="molecule type" value="Genomic_DNA"/>
</dbReference>
<keyword evidence="7" id="KW-0694">RNA-binding</keyword>